<dbReference type="Proteomes" id="UP000289738">
    <property type="component" value="Chromosome B09"/>
</dbReference>
<proteinExistence type="predicted"/>
<evidence type="ECO:0000313" key="3">
    <source>
        <dbReference type="Proteomes" id="UP000289738"/>
    </source>
</evidence>
<dbReference type="EMBL" id="SDMP01000019">
    <property type="protein sequence ID" value="RYQ91938.1"/>
    <property type="molecule type" value="Genomic_DNA"/>
</dbReference>
<protein>
    <submittedName>
        <fullName evidence="2">Uncharacterized protein</fullName>
    </submittedName>
</protein>
<dbReference type="AlphaFoldDB" id="A0A444XQE6"/>
<evidence type="ECO:0000313" key="2">
    <source>
        <dbReference type="EMBL" id="RYQ91938.1"/>
    </source>
</evidence>
<feature type="compositionally biased region" description="Basic and acidic residues" evidence="1">
    <location>
        <begin position="15"/>
        <end position="26"/>
    </location>
</feature>
<accession>A0A444XQE6</accession>
<sequence length="403" mass="44325">MKQEKNMVWRAPSRSLDDRARSRKDEEDLNRAIALSLGENFKRPNGDVPCENSLLRQVSSLLRRLPVIESGKFQDDFLMIHFVLFLQDIYEAWCCRRKGETPPLFVAPCCAIATVSHAATVTPSRHSCPITSREPGVRVVVTAKREKTRARGVALVTAVVAEGAERDRGKEACATVTDLHVFSLLSCSTAAASRSELLHCRCRCGGCLCLRYKHLCRSPAAVLLFESHHRSCGCSALDFFSAIKYYLPVARRKASNGDGRGGDTDEHREGELGDDNDVVGAVVVEPVAAVATERSSCSIHGFYGLWSSEKKRGAVGAVVVESIAAVATGRSSCSIRGFYGLWSSEKKRGSMGAVVVEPIAAVAIGRMQQLLDLWLLWTMVLREEERSDGLRNFSLITFMDKKI</sequence>
<name>A0A444XQE6_ARAHY</name>
<evidence type="ECO:0000256" key="1">
    <source>
        <dbReference type="SAM" id="MobiDB-lite"/>
    </source>
</evidence>
<organism evidence="2 3">
    <name type="scientific">Arachis hypogaea</name>
    <name type="common">Peanut</name>
    <dbReference type="NCBI Taxonomy" id="3818"/>
    <lineage>
        <taxon>Eukaryota</taxon>
        <taxon>Viridiplantae</taxon>
        <taxon>Streptophyta</taxon>
        <taxon>Embryophyta</taxon>
        <taxon>Tracheophyta</taxon>
        <taxon>Spermatophyta</taxon>
        <taxon>Magnoliopsida</taxon>
        <taxon>eudicotyledons</taxon>
        <taxon>Gunneridae</taxon>
        <taxon>Pentapetalae</taxon>
        <taxon>rosids</taxon>
        <taxon>fabids</taxon>
        <taxon>Fabales</taxon>
        <taxon>Fabaceae</taxon>
        <taxon>Papilionoideae</taxon>
        <taxon>50 kb inversion clade</taxon>
        <taxon>dalbergioids sensu lato</taxon>
        <taxon>Dalbergieae</taxon>
        <taxon>Pterocarpus clade</taxon>
        <taxon>Arachis</taxon>
    </lineage>
</organism>
<feature type="region of interest" description="Disordered" evidence="1">
    <location>
        <begin position="1"/>
        <end position="26"/>
    </location>
</feature>
<reference evidence="2 3" key="1">
    <citation type="submission" date="2019-01" db="EMBL/GenBank/DDBJ databases">
        <title>Sequencing of cultivated peanut Arachis hypogaea provides insights into genome evolution and oil improvement.</title>
        <authorList>
            <person name="Chen X."/>
        </authorList>
    </citation>
    <scope>NUCLEOTIDE SEQUENCE [LARGE SCALE GENOMIC DNA]</scope>
    <source>
        <strain evidence="3">cv. Fuhuasheng</strain>
        <tissue evidence="2">Leaves</tissue>
    </source>
</reference>
<keyword evidence="3" id="KW-1185">Reference proteome</keyword>
<comment type="caution">
    <text evidence="2">The sequence shown here is derived from an EMBL/GenBank/DDBJ whole genome shotgun (WGS) entry which is preliminary data.</text>
</comment>
<dbReference type="STRING" id="3818.A0A444XQE6"/>
<gene>
    <name evidence="2" type="ORF">Ahy_B09g098005</name>
</gene>